<evidence type="ECO:0000256" key="1">
    <source>
        <dbReference type="ARBA" id="ARBA00000085"/>
    </source>
</evidence>
<comment type="caution">
    <text evidence="15">The sequence shown here is derived from an EMBL/GenBank/DDBJ whole genome shotgun (WGS) entry which is preliminary data.</text>
</comment>
<dbReference type="InterPro" id="IPR011123">
    <property type="entry name" value="Y_Y_Y"/>
</dbReference>
<dbReference type="InterPro" id="IPR004358">
    <property type="entry name" value="Sig_transdc_His_kin-like_C"/>
</dbReference>
<dbReference type="GO" id="GO:0043565">
    <property type="term" value="F:sequence-specific DNA binding"/>
    <property type="evidence" value="ECO:0007669"/>
    <property type="project" value="InterPro"/>
</dbReference>
<dbReference type="SUPFAM" id="SSF63829">
    <property type="entry name" value="Calcium-dependent phosphotriesterase"/>
    <property type="match status" value="2"/>
</dbReference>
<dbReference type="SMART" id="SM00387">
    <property type="entry name" value="HATPase_c"/>
    <property type="match status" value="1"/>
</dbReference>
<evidence type="ECO:0000256" key="8">
    <source>
        <dbReference type="ARBA" id="ARBA00023012"/>
    </source>
</evidence>
<sequence>MFRNLFTAIFLSVIIFTKIWAQADHYQFSQLTILNGLSNNQVLSIHQDKKGFMWFGTFSGLNRYDGHKFRVFKHDFQDPNSLSDDFVSAIFAGPNDRMWIQTKQNYNIYDPYTERFERTPKAYLASIGLPDAEIKSIKNDGKGNFWFVYANLGIYKYNEKSKQSKHFYNSKGLGSIYSSDVTSLSLNGKGQAWIVYKDGTIDLLEPKLNKVVYRSSILRNANHGKSISYSIFADKDNDLWFFTTSTSLGVYYFNPEKNILKHFDKDGTQGKFRSNIVYNVLQDNKGLIWMGTDHGGITIVDKKDFKVTYLLNQDYNQKSIAQNAIPSLFKDQMGVIWAGTFKKGISYYHENIIKFPQYKHNVLDKNSLPFDDVNRFTEDNLGNLWIGTNGGGLLYFDRKQNTYTKYKHDPRNPNSISSDIVVSLLVDHDGKLWIGTYWGGLDCFDGKKFEHFKHDETKPGSISDDRVWKIFEDSSKQLWVGTLAGGLNLYDRATKTFRHYGPEKKNSITFGYVPALFEDSNQNLWVGGWGIDVLNHKTGKFRHFTRNLKNPYSLVQNNVSSIIEDSRKLIWIGTREGLSVYDPSTAKFNNFRKENGLPDNTILGILEDDDNNIWLSTANGISMVKVSRKGSKYLLRFQYFDDSDGLQGKEFNENAAYKTKAGELIFGGANGFNIFKPSKIQITKNKINLVFTDFQVFNKSIKPKESVEGHLLLQKSITETENIELKHNENAFGIEFAALNFFNSKKLTYHYMMRGFDKKWIDAENDIRKASYTNLNPGNYEFLVRVIDPDVPGSLEERTLKIQILPPFWKTNLAYLLYFLTLSGLLLYIRYRGIQKLKKEFAIDQERAENKHILAAERQDAERIHELDLMKIKFLTNVSHEFRTPISLIMAPADKMLQNAESLDQKHQIQIIKRNAYRLLSLVNQLLDFRKLEVQELKFLGTPGDIVPFIADIVHSFSDVAEAKQIGFDFDSEVEHYHTVFDHDKIERIIFNLLSNAFKFTPPGGHVTVLLSLKSNTSNMDCSMLEIKIIDTGIGIPEDKLNKIFERFYQSNVPSSMLNQGSGIGLSIVKEFVNIHAGEISVESEVNQGSCFTINLPLKLSEHLPNVYNKAVAENNLPVAKKKIDLRKPKVLLVEDNEDFRFYLKDSLKDIFSIQDAVNGKDGWQKALALHPDLIVSDINMPEMSGTELCRKIKNDIRTAHIPFILLTALSEETEQVKGLEVGANDYLTKPFNFEILISKIKNLLILQENFKKTYTKHLQVNLPEIESQSHDEKFIANVLKYVENNIVNPNLSVEELSKQMNMSRVSLYKKILLLTGKSPVEFIRSYRLQKAAQLFEKSQLNVVEVSYEVGFNTPNYFSKSFKTEFKMLPSEYIALLRKKDLN</sequence>
<dbReference type="InterPro" id="IPR003661">
    <property type="entry name" value="HisK_dim/P_dom"/>
</dbReference>
<dbReference type="PROSITE" id="PS50109">
    <property type="entry name" value="HIS_KIN"/>
    <property type="match status" value="1"/>
</dbReference>
<dbReference type="CDD" id="cd00082">
    <property type="entry name" value="HisKA"/>
    <property type="match status" value="1"/>
</dbReference>
<dbReference type="Pfam" id="PF07495">
    <property type="entry name" value="Y_Y_Y"/>
    <property type="match status" value="1"/>
</dbReference>
<dbReference type="FunFam" id="3.30.565.10:FF:000037">
    <property type="entry name" value="Hybrid sensor histidine kinase/response regulator"/>
    <property type="match status" value="1"/>
</dbReference>
<evidence type="ECO:0000256" key="4">
    <source>
        <dbReference type="ARBA" id="ARBA00022679"/>
    </source>
</evidence>
<dbReference type="EMBL" id="RBEE01000010">
    <property type="protein sequence ID" value="RNL54749.1"/>
    <property type="molecule type" value="Genomic_DNA"/>
</dbReference>
<dbReference type="OrthoDB" id="9809670at2"/>
<dbReference type="SUPFAM" id="SSF47384">
    <property type="entry name" value="Homodimeric domain of signal transducing histidine kinase"/>
    <property type="match status" value="1"/>
</dbReference>
<keyword evidence="6 15" id="KW-0418">Kinase</keyword>
<keyword evidence="10" id="KW-0804">Transcription</keyword>
<dbReference type="InterPro" id="IPR011110">
    <property type="entry name" value="Reg_prop"/>
</dbReference>
<dbReference type="Pfam" id="PF07494">
    <property type="entry name" value="Reg_prop"/>
    <property type="match status" value="6"/>
</dbReference>
<evidence type="ECO:0000256" key="10">
    <source>
        <dbReference type="ARBA" id="ARBA00023163"/>
    </source>
</evidence>
<dbReference type="EC" id="2.7.13.3" evidence="2"/>
<dbReference type="SMART" id="SM00448">
    <property type="entry name" value="REC"/>
    <property type="match status" value="1"/>
</dbReference>
<feature type="domain" description="Histidine kinase" evidence="13">
    <location>
        <begin position="877"/>
        <end position="1100"/>
    </location>
</feature>
<evidence type="ECO:0000256" key="3">
    <source>
        <dbReference type="ARBA" id="ARBA00022553"/>
    </source>
</evidence>
<evidence type="ECO:0000259" key="13">
    <source>
        <dbReference type="PROSITE" id="PS50109"/>
    </source>
</evidence>
<evidence type="ECO:0000313" key="15">
    <source>
        <dbReference type="EMBL" id="RNL54749.1"/>
    </source>
</evidence>
<dbReference type="SUPFAM" id="SSF50998">
    <property type="entry name" value="Quinoprotein alcohol dehydrogenase-like"/>
    <property type="match status" value="1"/>
</dbReference>
<evidence type="ECO:0000313" key="16">
    <source>
        <dbReference type="Proteomes" id="UP000274046"/>
    </source>
</evidence>
<dbReference type="InterPro" id="IPR009057">
    <property type="entry name" value="Homeodomain-like_sf"/>
</dbReference>
<dbReference type="PRINTS" id="PR00344">
    <property type="entry name" value="BCTRLSENSOR"/>
</dbReference>
<dbReference type="InterPro" id="IPR013783">
    <property type="entry name" value="Ig-like_fold"/>
</dbReference>
<dbReference type="InterPro" id="IPR015943">
    <property type="entry name" value="WD40/YVTN_repeat-like_dom_sf"/>
</dbReference>
<dbReference type="InterPro" id="IPR001789">
    <property type="entry name" value="Sig_transdc_resp-reg_receiver"/>
</dbReference>
<dbReference type="GO" id="GO:0000155">
    <property type="term" value="F:phosphorelay sensor kinase activity"/>
    <property type="evidence" value="ECO:0007669"/>
    <property type="project" value="InterPro"/>
</dbReference>
<keyword evidence="16" id="KW-1185">Reference proteome</keyword>
<evidence type="ECO:0000256" key="6">
    <source>
        <dbReference type="ARBA" id="ARBA00022777"/>
    </source>
</evidence>
<keyword evidence="4" id="KW-0808">Transferase</keyword>
<dbReference type="Gene3D" id="2.60.40.10">
    <property type="entry name" value="Immunoglobulins"/>
    <property type="match status" value="1"/>
</dbReference>
<dbReference type="PROSITE" id="PS01124">
    <property type="entry name" value="HTH_ARAC_FAMILY_2"/>
    <property type="match status" value="1"/>
</dbReference>
<protein>
    <recommendedName>
        <fullName evidence="2">histidine kinase</fullName>
        <ecNumber evidence="2">2.7.13.3</ecNumber>
    </recommendedName>
</protein>
<dbReference type="InterPro" id="IPR036890">
    <property type="entry name" value="HATPase_C_sf"/>
</dbReference>
<evidence type="ECO:0000256" key="9">
    <source>
        <dbReference type="ARBA" id="ARBA00023015"/>
    </source>
</evidence>
<dbReference type="InterPro" id="IPR011047">
    <property type="entry name" value="Quinoprotein_ADH-like_sf"/>
</dbReference>
<dbReference type="PANTHER" id="PTHR43547">
    <property type="entry name" value="TWO-COMPONENT HISTIDINE KINASE"/>
    <property type="match status" value="1"/>
</dbReference>
<dbReference type="PROSITE" id="PS50110">
    <property type="entry name" value="RESPONSE_REGULATORY"/>
    <property type="match status" value="1"/>
</dbReference>
<dbReference type="Pfam" id="PF02518">
    <property type="entry name" value="HATPase_c"/>
    <property type="match status" value="1"/>
</dbReference>
<dbReference type="InterPro" id="IPR011006">
    <property type="entry name" value="CheY-like_superfamily"/>
</dbReference>
<keyword evidence="5" id="KW-0547">Nucleotide-binding</keyword>
<dbReference type="SUPFAM" id="SSF46689">
    <property type="entry name" value="Homeodomain-like"/>
    <property type="match status" value="1"/>
</dbReference>
<reference evidence="15 16" key="1">
    <citation type="submission" date="2018-10" db="EMBL/GenBank/DDBJ databases">
        <title>Genome sequencing of Pedobacter jejuensis TNB23.</title>
        <authorList>
            <person name="Cho Y.-J."/>
            <person name="Cho A."/>
            <person name="Kim O.-S."/>
        </authorList>
    </citation>
    <scope>NUCLEOTIDE SEQUENCE [LARGE SCALE GENOMIC DNA]</scope>
    <source>
        <strain evidence="15 16">TNB23</strain>
    </source>
</reference>
<dbReference type="CDD" id="cd16922">
    <property type="entry name" value="HATPase_EvgS-ArcB-TorS-like"/>
    <property type="match status" value="1"/>
</dbReference>
<evidence type="ECO:0000259" key="12">
    <source>
        <dbReference type="PROSITE" id="PS01124"/>
    </source>
</evidence>
<dbReference type="GO" id="GO:0003700">
    <property type="term" value="F:DNA-binding transcription factor activity"/>
    <property type="evidence" value="ECO:0007669"/>
    <property type="project" value="InterPro"/>
</dbReference>
<dbReference type="FunFam" id="1.10.287.130:FF:000045">
    <property type="entry name" value="Two-component system sensor histidine kinase/response regulator"/>
    <property type="match status" value="1"/>
</dbReference>
<dbReference type="Gene3D" id="2.130.10.10">
    <property type="entry name" value="YVTN repeat-like/Quinoprotein amine dehydrogenase"/>
    <property type="match status" value="2"/>
</dbReference>
<dbReference type="FunFam" id="2.60.40.10:FF:000791">
    <property type="entry name" value="Two-component system sensor histidine kinase/response regulator"/>
    <property type="match status" value="1"/>
</dbReference>
<dbReference type="Gene3D" id="1.10.287.130">
    <property type="match status" value="1"/>
</dbReference>
<dbReference type="SMART" id="SM00388">
    <property type="entry name" value="HisKA"/>
    <property type="match status" value="1"/>
</dbReference>
<dbReference type="InterPro" id="IPR005467">
    <property type="entry name" value="His_kinase_dom"/>
</dbReference>
<feature type="modified residue" description="4-aspartylphosphate" evidence="11">
    <location>
        <position position="1178"/>
    </location>
</feature>
<dbReference type="InterPro" id="IPR003594">
    <property type="entry name" value="HATPase_dom"/>
</dbReference>
<dbReference type="Gene3D" id="3.40.50.2300">
    <property type="match status" value="1"/>
</dbReference>
<dbReference type="GO" id="GO:0005524">
    <property type="term" value="F:ATP binding"/>
    <property type="evidence" value="ECO:0007669"/>
    <property type="project" value="UniProtKB-KW"/>
</dbReference>
<dbReference type="SMART" id="SM00342">
    <property type="entry name" value="HTH_ARAC"/>
    <property type="match status" value="1"/>
</dbReference>
<evidence type="ECO:0000256" key="2">
    <source>
        <dbReference type="ARBA" id="ARBA00012438"/>
    </source>
</evidence>
<dbReference type="SUPFAM" id="SSF55874">
    <property type="entry name" value="ATPase domain of HSP90 chaperone/DNA topoisomerase II/histidine kinase"/>
    <property type="match status" value="1"/>
</dbReference>
<dbReference type="Pfam" id="PF00512">
    <property type="entry name" value="HisKA"/>
    <property type="match status" value="1"/>
</dbReference>
<dbReference type="Gene3D" id="1.10.10.60">
    <property type="entry name" value="Homeodomain-like"/>
    <property type="match status" value="2"/>
</dbReference>
<dbReference type="Pfam" id="PF12833">
    <property type="entry name" value="HTH_18"/>
    <property type="match status" value="1"/>
</dbReference>
<evidence type="ECO:0000259" key="14">
    <source>
        <dbReference type="PROSITE" id="PS50110"/>
    </source>
</evidence>
<dbReference type="PANTHER" id="PTHR43547:SF2">
    <property type="entry name" value="HYBRID SIGNAL TRANSDUCTION HISTIDINE KINASE C"/>
    <property type="match status" value="1"/>
</dbReference>
<dbReference type="InterPro" id="IPR018060">
    <property type="entry name" value="HTH_AraC"/>
</dbReference>
<proteinExistence type="predicted"/>
<keyword evidence="3 11" id="KW-0597">Phosphoprotein</keyword>
<evidence type="ECO:0000256" key="11">
    <source>
        <dbReference type="PROSITE-ProRule" id="PRU00169"/>
    </source>
</evidence>
<name>A0A3N0BYB5_9SPHI</name>
<keyword evidence="8" id="KW-0902">Two-component regulatory system</keyword>
<feature type="domain" description="Response regulatory" evidence="14">
    <location>
        <begin position="1130"/>
        <end position="1245"/>
    </location>
</feature>
<organism evidence="15 16">
    <name type="scientific">Pedobacter jejuensis</name>
    <dbReference type="NCBI Taxonomy" id="1268550"/>
    <lineage>
        <taxon>Bacteria</taxon>
        <taxon>Pseudomonadati</taxon>
        <taxon>Bacteroidota</taxon>
        <taxon>Sphingobacteriia</taxon>
        <taxon>Sphingobacteriales</taxon>
        <taxon>Sphingobacteriaceae</taxon>
        <taxon>Pedobacter</taxon>
    </lineage>
</organism>
<dbReference type="CDD" id="cd17574">
    <property type="entry name" value="REC_OmpR"/>
    <property type="match status" value="1"/>
</dbReference>
<keyword evidence="7" id="KW-0067">ATP-binding</keyword>
<dbReference type="InterPro" id="IPR036097">
    <property type="entry name" value="HisK_dim/P_sf"/>
</dbReference>
<evidence type="ECO:0000256" key="7">
    <source>
        <dbReference type="ARBA" id="ARBA00022840"/>
    </source>
</evidence>
<evidence type="ECO:0000256" key="5">
    <source>
        <dbReference type="ARBA" id="ARBA00022741"/>
    </source>
</evidence>
<dbReference type="SUPFAM" id="SSF52172">
    <property type="entry name" value="CheY-like"/>
    <property type="match status" value="1"/>
</dbReference>
<accession>A0A3N0BYB5</accession>
<dbReference type="Gene3D" id="3.30.565.10">
    <property type="entry name" value="Histidine kinase-like ATPase, C-terminal domain"/>
    <property type="match status" value="1"/>
</dbReference>
<gene>
    <name evidence="15" type="ORF">D7004_06400</name>
</gene>
<keyword evidence="9" id="KW-0805">Transcription regulation</keyword>
<dbReference type="RefSeq" id="WP_123205039.1">
    <property type="nucleotide sequence ID" value="NZ_RBEE01000010.1"/>
</dbReference>
<dbReference type="Pfam" id="PF00072">
    <property type="entry name" value="Response_reg"/>
    <property type="match status" value="1"/>
</dbReference>
<feature type="domain" description="HTH araC/xylS-type" evidence="12">
    <location>
        <begin position="1277"/>
        <end position="1376"/>
    </location>
</feature>
<comment type="catalytic activity">
    <reaction evidence="1">
        <text>ATP + protein L-histidine = ADP + protein N-phospho-L-histidine.</text>
        <dbReference type="EC" id="2.7.13.3"/>
    </reaction>
</comment>
<dbReference type="Proteomes" id="UP000274046">
    <property type="component" value="Unassembled WGS sequence"/>
</dbReference>